<keyword evidence="5 6" id="KW-0472">Membrane</keyword>
<evidence type="ECO:0000256" key="3">
    <source>
        <dbReference type="ARBA" id="ARBA00022692"/>
    </source>
</evidence>
<dbReference type="RefSeq" id="WP_012021397.1">
    <property type="nucleotide sequence ID" value="NZ_AP019770.1"/>
</dbReference>
<feature type="transmembrane region" description="Helical" evidence="6">
    <location>
        <begin position="42"/>
        <end position="66"/>
    </location>
</feature>
<dbReference type="PATRIC" id="fig|43687.5.peg.1580"/>
<dbReference type="GeneID" id="91755955"/>
<dbReference type="Proteomes" id="UP000029084">
    <property type="component" value="Chromosome"/>
</dbReference>
<feature type="transmembrane region" description="Helical" evidence="6">
    <location>
        <begin position="12"/>
        <end position="36"/>
    </location>
</feature>
<dbReference type="OrthoDB" id="117970at2157"/>
<evidence type="ECO:0000313" key="10">
    <source>
        <dbReference type="EMBL" id="AKV78944.1"/>
    </source>
</evidence>
<evidence type="ECO:0000313" key="14">
    <source>
        <dbReference type="Proteomes" id="UP000056255"/>
    </source>
</evidence>
<evidence type="ECO:0000313" key="12">
    <source>
        <dbReference type="EMBL" id="AKV83429.1"/>
    </source>
</evidence>
<dbReference type="PANTHER" id="PTHR23513:SF6">
    <property type="entry name" value="MAJOR FACILITATOR SUPERFAMILY ASSOCIATED DOMAIN-CONTAINING PROTEIN"/>
    <property type="match status" value="1"/>
</dbReference>
<dbReference type="Gene3D" id="1.20.1250.20">
    <property type="entry name" value="MFS general substrate transporter like domains"/>
    <property type="match status" value="1"/>
</dbReference>
<evidence type="ECO:0000313" key="15">
    <source>
        <dbReference type="Proteomes" id="UP000061362"/>
    </source>
</evidence>
<feature type="transmembrane region" description="Helical" evidence="6">
    <location>
        <begin position="210"/>
        <end position="229"/>
    </location>
</feature>
<feature type="transmembrane region" description="Helical" evidence="6">
    <location>
        <begin position="241"/>
        <end position="261"/>
    </location>
</feature>
<name>A0A088E5A3_9CREN</name>
<evidence type="ECO:0000256" key="4">
    <source>
        <dbReference type="ARBA" id="ARBA00022989"/>
    </source>
</evidence>
<accession>A0A088E5A3</accession>
<dbReference type="AlphaFoldDB" id="A0A088E5A3"/>
<keyword evidence="3 6" id="KW-0812">Transmembrane</keyword>
<feature type="transmembrane region" description="Helical" evidence="6">
    <location>
        <begin position="162"/>
        <end position="181"/>
    </location>
</feature>
<dbReference type="Proteomes" id="UP000056255">
    <property type="component" value="Chromosome"/>
</dbReference>
<dbReference type="EMBL" id="CP012172">
    <property type="protein sequence ID" value="AKV74454.1"/>
    <property type="molecule type" value="Genomic_DNA"/>
</dbReference>
<evidence type="ECO:0000313" key="13">
    <source>
        <dbReference type="Proteomes" id="UP000029084"/>
    </source>
</evidence>
<proteinExistence type="predicted"/>
<protein>
    <recommendedName>
        <fullName evidence="19">MFS transporter</fullName>
    </recommendedName>
</protein>
<evidence type="ECO:0000313" key="18">
    <source>
        <dbReference type="Proteomes" id="UP000068832"/>
    </source>
</evidence>
<feature type="transmembrane region" description="Helical" evidence="6">
    <location>
        <begin position="348"/>
        <end position="371"/>
    </location>
</feature>
<reference evidence="15 16" key="2">
    <citation type="journal article" date="2015" name="Genome Announc.">
        <title>Complete Genome Sequences of Evolved Arsenate-Resistant Metallosphaera sedula Strains.</title>
        <authorList>
            <person name="Ai C."/>
            <person name="McCarthy S."/>
            <person name="Schackwitz W."/>
            <person name="Martin J."/>
            <person name="Lipzen A."/>
            <person name="Blum P."/>
        </authorList>
    </citation>
    <scope>NUCLEOTIDE SEQUENCE [LARGE SCALE GENOMIC DNA]</scope>
    <source>
        <strain evidence="10 16">ARS120-1</strain>
        <strain evidence="11 15">ARS120-2</strain>
        <strain evidence="8 18">ARS50-1</strain>
        <strain evidence="9 17">ARS50-2</strain>
    </source>
</reference>
<reference evidence="12 14" key="3">
    <citation type="submission" date="2015-07" db="EMBL/GenBank/DDBJ databases">
        <title>Physiological, transcriptional responses and genome re-sequencing of acid resistant extremely thermoacidophilic Metallosphaera sedula SARC-M1.</title>
        <authorList>
            <person name="Ai C."/>
            <person name="McCarthy S."/>
            <person name="Eckrich V."/>
            <person name="Rudrappa D."/>
            <person name="Qiu G."/>
            <person name="Blum P."/>
        </authorList>
    </citation>
    <scope>NUCLEOTIDE SEQUENCE [LARGE SCALE GENOMIC DNA]</scope>
    <source>
        <strain evidence="12 14">SARC-M1</strain>
    </source>
</reference>
<evidence type="ECO:0000313" key="17">
    <source>
        <dbReference type="Proteomes" id="UP000062475"/>
    </source>
</evidence>
<organism evidence="7 13">
    <name type="scientific">Metallosphaera sedula</name>
    <dbReference type="NCBI Taxonomy" id="43687"/>
    <lineage>
        <taxon>Archaea</taxon>
        <taxon>Thermoproteota</taxon>
        <taxon>Thermoprotei</taxon>
        <taxon>Sulfolobales</taxon>
        <taxon>Sulfolobaceae</taxon>
        <taxon>Metallosphaera</taxon>
    </lineage>
</organism>
<evidence type="ECO:0000313" key="8">
    <source>
        <dbReference type="EMBL" id="AKV74454.1"/>
    </source>
</evidence>
<evidence type="ECO:0008006" key="19">
    <source>
        <dbReference type="Google" id="ProtNLM"/>
    </source>
</evidence>
<dbReference type="EMBL" id="CP012173">
    <property type="protein sequence ID" value="AKV76693.1"/>
    <property type="molecule type" value="Genomic_DNA"/>
</dbReference>
<evidence type="ECO:0000256" key="1">
    <source>
        <dbReference type="ARBA" id="ARBA00004651"/>
    </source>
</evidence>
<dbReference type="Proteomes" id="UP000062475">
    <property type="component" value="Chromosome"/>
</dbReference>
<dbReference type="InterPro" id="IPR036259">
    <property type="entry name" value="MFS_trans_sf"/>
</dbReference>
<dbReference type="PANTHER" id="PTHR23513">
    <property type="entry name" value="INTEGRAL MEMBRANE EFFLUX PROTEIN-RELATED"/>
    <property type="match status" value="1"/>
</dbReference>
<dbReference type="Proteomes" id="UP000068832">
    <property type="component" value="Chromosome"/>
</dbReference>
<dbReference type="EMBL" id="CP012175">
    <property type="protein sequence ID" value="AKV81189.1"/>
    <property type="molecule type" value="Genomic_DNA"/>
</dbReference>
<dbReference type="EMBL" id="CP012174">
    <property type="protein sequence ID" value="AKV78944.1"/>
    <property type="molecule type" value="Genomic_DNA"/>
</dbReference>
<evidence type="ECO:0000313" key="16">
    <source>
        <dbReference type="Proteomes" id="UP000062398"/>
    </source>
</evidence>
<dbReference type="EMBL" id="CP012176">
    <property type="protein sequence ID" value="AKV83429.1"/>
    <property type="molecule type" value="Genomic_DNA"/>
</dbReference>
<dbReference type="GO" id="GO:0005886">
    <property type="term" value="C:plasma membrane"/>
    <property type="evidence" value="ECO:0007669"/>
    <property type="project" value="UniProtKB-SubCell"/>
</dbReference>
<evidence type="ECO:0000313" key="11">
    <source>
        <dbReference type="EMBL" id="AKV81189.1"/>
    </source>
</evidence>
<keyword evidence="4 6" id="KW-1133">Transmembrane helix</keyword>
<dbReference type="Proteomes" id="UP000062398">
    <property type="component" value="Chromosome"/>
</dbReference>
<evidence type="ECO:0000256" key="6">
    <source>
        <dbReference type="SAM" id="Phobius"/>
    </source>
</evidence>
<comment type="subcellular location">
    <subcellularLocation>
        <location evidence="1">Cell membrane</location>
        <topology evidence="1">Multi-pass membrane protein</topology>
    </subcellularLocation>
</comment>
<evidence type="ECO:0000256" key="2">
    <source>
        <dbReference type="ARBA" id="ARBA00022475"/>
    </source>
</evidence>
<evidence type="ECO:0000256" key="5">
    <source>
        <dbReference type="ARBA" id="ARBA00023136"/>
    </source>
</evidence>
<evidence type="ECO:0000313" key="7">
    <source>
        <dbReference type="EMBL" id="AIM27594.1"/>
    </source>
</evidence>
<sequence>MPSPLDYPDFKRFVINNAITSGVFPLSEMTVMWLFYLNLHNLLLYSLVASSRVIARIAVSPLAGYLGDRYDRGRVIFLTKAISPGFLVALALLMGFHAYLLGILVVYARAFNSEITTQTGSASIVTMVPREMMSRAIFINRSFKEPSTLAGTLAWPFLLNVLGPYVLLISATALAVSLPLIRNLKINQGKKDVNLLTGFRLFLSKSEARGAILGLAIDQGAISFLVNYTPLLVSLEGGTEIFYSLAQAAFYLGILSGSYVVTKLKSSAVMDIINLVLKVSLFPPLLLHTPWALLYSMFALTFADANLEIMWFRALRKGAGDDYLTSILGVDELMTNVARVGVLETIPFLLPVGLFTLVGLGLVLIGGEGLIHLLHREILEIEN</sequence>
<keyword evidence="2" id="KW-1003">Cell membrane</keyword>
<gene>
    <name evidence="7" type="ORF">HA72_1453</name>
    <name evidence="8" type="ORF">MsedA_1473</name>
    <name evidence="9" type="ORF">MsedB_1475</name>
    <name evidence="10" type="ORF">MsedC_1473</name>
    <name evidence="11" type="ORF">MsedD_1474</name>
    <name evidence="12" type="ORF">MsedE_1479</name>
</gene>
<evidence type="ECO:0000313" key="9">
    <source>
        <dbReference type="EMBL" id="AKV76693.1"/>
    </source>
</evidence>
<dbReference type="SUPFAM" id="SSF103473">
    <property type="entry name" value="MFS general substrate transporter"/>
    <property type="match status" value="1"/>
</dbReference>
<reference evidence="7 13" key="1">
    <citation type="journal article" date="2014" name="J. Bacteriol.">
        <title>Role of an Archaeal PitA Transporter in the Copper and Arsenic Resistance of Metallosphaera sedula, an Extreme Thermoacidophile.</title>
        <authorList>
            <person name="McCarthy S."/>
            <person name="Ai C."/>
            <person name="Wheaton G."/>
            <person name="Tevatia R."/>
            <person name="Eckrich V."/>
            <person name="Kelly R."/>
            <person name="Blum P."/>
        </authorList>
    </citation>
    <scope>NUCLEOTIDE SEQUENCE [LARGE SCALE GENOMIC DNA]</scope>
    <source>
        <strain evidence="7 13">CuR1</strain>
    </source>
</reference>
<dbReference type="Proteomes" id="UP000061362">
    <property type="component" value="Chromosome"/>
</dbReference>
<feature type="transmembrane region" description="Helical" evidence="6">
    <location>
        <begin position="292"/>
        <end position="311"/>
    </location>
</feature>
<dbReference type="OMA" id="RMDRQKI"/>
<dbReference type="EMBL" id="CP008822">
    <property type="protein sequence ID" value="AIM27594.1"/>
    <property type="molecule type" value="Genomic_DNA"/>
</dbReference>
<feature type="transmembrane region" description="Helical" evidence="6">
    <location>
        <begin position="86"/>
        <end position="108"/>
    </location>
</feature>